<evidence type="ECO:0000256" key="2">
    <source>
        <dbReference type="ARBA" id="ARBA00022448"/>
    </source>
</evidence>
<sequence>MATSTSDLEDSEPAPRRDRLPRPLRPFRTGHYRLLATSLALSLAGSGMWSVTVAWQVIAIGAGPSELSLIAAASGLGLVGTALLGGVVADRSSRRRIILITQIAKAVAVGSAAVAGAMDLLTPAQLVAVAAVLGIADGFFYPAYSALVPAAVADDDLLAANGIESMLRPTLMYAVGPAAAGALISLFAPSMALAGIAGAHLLSAACAIGIRRFETRKAGARGPETNATTDPGPETHATAEPGPETLGPVARAGRHVRSAVGDLGAGFAYLLSTPWLIATLAFAVTFVLLTNGPVQVLLPFVVRDQGMGGPQEFALALTCRGLGGVVGSFAMSALPLPRRYLSVMLLAWAAGCLPLLALGSTGQLSIMMAALFVHGALTSGAMVIWGTLLQRRVPAAMLGRVSSLDFFVSLSTAPLSMALAGPAAAAWGNQWIFLVAGIVPMVVAVLAVTLARLPRDEIDHPLGRAR</sequence>
<evidence type="ECO:0000256" key="7">
    <source>
        <dbReference type="SAM" id="MobiDB-lite"/>
    </source>
</evidence>
<evidence type="ECO:0000256" key="1">
    <source>
        <dbReference type="ARBA" id="ARBA00004651"/>
    </source>
</evidence>
<comment type="caution">
    <text evidence="10">The sequence shown here is derived from an EMBL/GenBank/DDBJ whole genome shotgun (WGS) entry which is preliminary data.</text>
</comment>
<keyword evidence="2" id="KW-0813">Transport</keyword>
<proteinExistence type="predicted"/>
<dbReference type="InterPro" id="IPR010290">
    <property type="entry name" value="TM_effector"/>
</dbReference>
<dbReference type="InterPro" id="IPR020846">
    <property type="entry name" value="MFS_dom"/>
</dbReference>
<dbReference type="Pfam" id="PF07690">
    <property type="entry name" value="MFS_1"/>
    <property type="match status" value="1"/>
</dbReference>
<feature type="transmembrane region" description="Helical" evidence="8">
    <location>
        <begin position="67"/>
        <end position="85"/>
    </location>
</feature>
<evidence type="ECO:0000259" key="9">
    <source>
        <dbReference type="PROSITE" id="PS50850"/>
    </source>
</evidence>
<dbReference type="EMBL" id="SMKO01000005">
    <property type="protein sequence ID" value="TDD11948.1"/>
    <property type="molecule type" value="Genomic_DNA"/>
</dbReference>
<evidence type="ECO:0000256" key="5">
    <source>
        <dbReference type="ARBA" id="ARBA00022989"/>
    </source>
</evidence>
<dbReference type="SUPFAM" id="SSF103473">
    <property type="entry name" value="MFS general substrate transporter"/>
    <property type="match status" value="1"/>
</dbReference>
<feature type="transmembrane region" description="Helical" evidence="8">
    <location>
        <begin position="364"/>
        <end position="385"/>
    </location>
</feature>
<dbReference type="PANTHER" id="PTHR23513:SF11">
    <property type="entry name" value="STAPHYLOFERRIN A TRANSPORTER"/>
    <property type="match status" value="1"/>
</dbReference>
<feature type="region of interest" description="Disordered" evidence="7">
    <location>
        <begin position="219"/>
        <end position="248"/>
    </location>
</feature>
<organism evidence="10 11">
    <name type="scientific">Nonomuraea deserti</name>
    <dbReference type="NCBI Taxonomy" id="1848322"/>
    <lineage>
        <taxon>Bacteria</taxon>
        <taxon>Bacillati</taxon>
        <taxon>Actinomycetota</taxon>
        <taxon>Actinomycetes</taxon>
        <taxon>Streptosporangiales</taxon>
        <taxon>Streptosporangiaceae</taxon>
        <taxon>Nonomuraea</taxon>
    </lineage>
</organism>
<feature type="domain" description="Major facilitator superfamily (MFS) profile" evidence="9">
    <location>
        <begin position="276"/>
        <end position="466"/>
    </location>
</feature>
<dbReference type="RefSeq" id="WP_132591996.1">
    <property type="nucleotide sequence ID" value="NZ_SMKO01000005.1"/>
</dbReference>
<evidence type="ECO:0000313" key="10">
    <source>
        <dbReference type="EMBL" id="TDD11948.1"/>
    </source>
</evidence>
<dbReference type="InterPro" id="IPR011701">
    <property type="entry name" value="MFS"/>
</dbReference>
<feature type="transmembrane region" description="Helical" evidence="8">
    <location>
        <begin position="340"/>
        <end position="358"/>
    </location>
</feature>
<feature type="region of interest" description="Disordered" evidence="7">
    <location>
        <begin position="1"/>
        <end position="24"/>
    </location>
</feature>
<dbReference type="Pfam" id="PF05977">
    <property type="entry name" value="MFS_3"/>
    <property type="match status" value="1"/>
</dbReference>
<feature type="transmembrane region" description="Helical" evidence="8">
    <location>
        <begin position="431"/>
        <end position="451"/>
    </location>
</feature>
<evidence type="ECO:0000313" key="11">
    <source>
        <dbReference type="Proteomes" id="UP000295258"/>
    </source>
</evidence>
<comment type="subcellular location">
    <subcellularLocation>
        <location evidence="1">Cell membrane</location>
        <topology evidence="1">Multi-pass membrane protein</topology>
    </subcellularLocation>
</comment>
<feature type="transmembrane region" description="Helical" evidence="8">
    <location>
        <begin position="32"/>
        <end position="55"/>
    </location>
</feature>
<dbReference type="GO" id="GO:0005886">
    <property type="term" value="C:plasma membrane"/>
    <property type="evidence" value="ECO:0007669"/>
    <property type="project" value="UniProtKB-SubCell"/>
</dbReference>
<evidence type="ECO:0000256" key="6">
    <source>
        <dbReference type="ARBA" id="ARBA00023136"/>
    </source>
</evidence>
<feature type="transmembrane region" description="Helical" evidence="8">
    <location>
        <begin position="124"/>
        <end position="150"/>
    </location>
</feature>
<keyword evidence="3" id="KW-1003">Cell membrane</keyword>
<dbReference type="InterPro" id="IPR036259">
    <property type="entry name" value="MFS_trans_sf"/>
</dbReference>
<keyword evidence="5 8" id="KW-1133">Transmembrane helix</keyword>
<gene>
    <name evidence="10" type="ORF">E1292_03810</name>
</gene>
<protein>
    <submittedName>
        <fullName evidence="10">MFS transporter</fullName>
    </submittedName>
</protein>
<keyword evidence="6 8" id="KW-0472">Membrane</keyword>
<reference evidence="10 11" key="1">
    <citation type="submission" date="2019-03" db="EMBL/GenBank/DDBJ databases">
        <title>Draft genome sequences of novel Actinobacteria.</title>
        <authorList>
            <person name="Sahin N."/>
            <person name="Ay H."/>
            <person name="Saygin H."/>
        </authorList>
    </citation>
    <scope>NUCLEOTIDE SEQUENCE [LARGE SCALE GENOMIC DNA]</scope>
    <source>
        <strain evidence="10 11">KC310</strain>
    </source>
</reference>
<dbReference type="PROSITE" id="PS50850">
    <property type="entry name" value="MFS"/>
    <property type="match status" value="1"/>
</dbReference>
<dbReference type="GO" id="GO:0022857">
    <property type="term" value="F:transmembrane transporter activity"/>
    <property type="evidence" value="ECO:0007669"/>
    <property type="project" value="InterPro"/>
</dbReference>
<keyword evidence="11" id="KW-1185">Reference proteome</keyword>
<evidence type="ECO:0000256" key="8">
    <source>
        <dbReference type="SAM" id="Phobius"/>
    </source>
</evidence>
<dbReference type="CDD" id="cd06173">
    <property type="entry name" value="MFS_MefA_like"/>
    <property type="match status" value="1"/>
</dbReference>
<keyword evidence="4 8" id="KW-0812">Transmembrane</keyword>
<dbReference type="Proteomes" id="UP000295258">
    <property type="component" value="Unassembled WGS sequence"/>
</dbReference>
<accession>A0A4R4W0G5</accession>
<dbReference type="PANTHER" id="PTHR23513">
    <property type="entry name" value="INTEGRAL MEMBRANE EFFLUX PROTEIN-RELATED"/>
    <property type="match status" value="1"/>
</dbReference>
<feature type="transmembrane region" description="Helical" evidence="8">
    <location>
        <begin position="267"/>
        <end position="289"/>
    </location>
</feature>
<feature type="transmembrane region" description="Helical" evidence="8">
    <location>
        <begin position="406"/>
        <end position="425"/>
    </location>
</feature>
<dbReference type="AlphaFoldDB" id="A0A4R4W0G5"/>
<feature type="transmembrane region" description="Helical" evidence="8">
    <location>
        <begin position="313"/>
        <end position="333"/>
    </location>
</feature>
<evidence type="ECO:0000256" key="4">
    <source>
        <dbReference type="ARBA" id="ARBA00022692"/>
    </source>
</evidence>
<evidence type="ECO:0000256" key="3">
    <source>
        <dbReference type="ARBA" id="ARBA00022475"/>
    </source>
</evidence>
<name>A0A4R4W0G5_9ACTN</name>
<dbReference type="Gene3D" id="1.20.1250.20">
    <property type="entry name" value="MFS general substrate transporter like domains"/>
    <property type="match status" value="1"/>
</dbReference>